<sequence length="146" mass="17269">MYKSLNGLSTKKNDKFYSYSDSSNVALSQKTSRFWIPFDVKILETLSPIEYLEKYCRINHRRWIVYKRIFDKYKDNEAQLTVLPDALSDAYMGTFDNRLIGQMIVLLDFPSNSKITFTQFSGIAAFSERYLFKIFRQVNYLSFTKN</sequence>
<dbReference type="PANTHER" id="PTHR36696">
    <property type="entry name" value="AGAP012002-PA"/>
    <property type="match status" value="1"/>
</dbReference>
<reference evidence="1" key="1">
    <citation type="submission" date="2021-02" db="EMBL/GenBank/DDBJ databases">
        <authorList>
            <person name="Nowell W R."/>
        </authorList>
    </citation>
    <scope>NUCLEOTIDE SEQUENCE</scope>
</reference>
<evidence type="ECO:0000313" key="2">
    <source>
        <dbReference type="Proteomes" id="UP000663856"/>
    </source>
</evidence>
<dbReference type="AlphaFoldDB" id="A0A816SUB0"/>
<dbReference type="EMBL" id="CAJNRF010007261">
    <property type="protein sequence ID" value="CAF2089801.1"/>
    <property type="molecule type" value="Genomic_DNA"/>
</dbReference>
<protein>
    <submittedName>
        <fullName evidence="1">Uncharacterized protein</fullName>
    </submittedName>
</protein>
<organism evidence="1 2">
    <name type="scientific">Rotaria magnacalcarata</name>
    <dbReference type="NCBI Taxonomy" id="392030"/>
    <lineage>
        <taxon>Eukaryota</taxon>
        <taxon>Metazoa</taxon>
        <taxon>Spiralia</taxon>
        <taxon>Gnathifera</taxon>
        <taxon>Rotifera</taxon>
        <taxon>Eurotatoria</taxon>
        <taxon>Bdelloidea</taxon>
        <taxon>Philodinida</taxon>
        <taxon>Philodinidae</taxon>
        <taxon>Rotaria</taxon>
    </lineage>
</organism>
<evidence type="ECO:0000313" key="1">
    <source>
        <dbReference type="EMBL" id="CAF2089801.1"/>
    </source>
</evidence>
<name>A0A816SUB0_9BILA</name>
<accession>A0A816SUB0</accession>
<dbReference type="PANTHER" id="PTHR36696:SF1">
    <property type="entry name" value="EF-HAND DOMAIN-CONTAINING PROTEIN"/>
    <property type="match status" value="1"/>
</dbReference>
<gene>
    <name evidence="1" type="ORF">WKI299_LOCUS17916</name>
</gene>
<dbReference type="Proteomes" id="UP000663856">
    <property type="component" value="Unassembled WGS sequence"/>
</dbReference>
<proteinExistence type="predicted"/>
<comment type="caution">
    <text evidence="1">The sequence shown here is derived from an EMBL/GenBank/DDBJ whole genome shotgun (WGS) entry which is preliminary data.</text>
</comment>